<dbReference type="GeneID" id="89941517"/>
<name>A0AAN6YVQ3_9PEZI</name>
<gene>
    <name evidence="2" type="ORF">N656DRAFT_795255</name>
</gene>
<protein>
    <recommendedName>
        <fullName evidence="4">Hydrophobin 3</fullName>
    </recommendedName>
</protein>
<accession>A0AAN6YVQ3</accession>
<feature type="chain" id="PRO_5042899150" description="Hydrophobin 3" evidence="1">
    <location>
        <begin position="19"/>
        <end position="86"/>
    </location>
</feature>
<reference evidence="2" key="1">
    <citation type="journal article" date="2023" name="Mol. Phylogenet. Evol.">
        <title>Genome-scale phylogeny and comparative genomics of the fungal order Sordariales.</title>
        <authorList>
            <person name="Hensen N."/>
            <person name="Bonometti L."/>
            <person name="Westerberg I."/>
            <person name="Brannstrom I.O."/>
            <person name="Guillou S."/>
            <person name="Cros-Aarteil S."/>
            <person name="Calhoun S."/>
            <person name="Haridas S."/>
            <person name="Kuo A."/>
            <person name="Mondo S."/>
            <person name="Pangilinan J."/>
            <person name="Riley R."/>
            <person name="LaButti K."/>
            <person name="Andreopoulos B."/>
            <person name="Lipzen A."/>
            <person name="Chen C."/>
            <person name="Yan M."/>
            <person name="Daum C."/>
            <person name="Ng V."/>
            <person name="Clum A."/>
            <person name="Steindorff A."/>
            <person name="Ohm R.A."/>
            <person name="Martin F."/>
            <person name="Silar P."/>
            <person name="Natvig D.O."/>
            <person name="Lalanne C."/>
            <person name="Gautier V."/>
            <person name="Ament-Velasquez S.L."/>
            <person name="Kruys A."/>
            <person name="Hutchinson M.I."/>
            <person name="Powell A.J."/>
            <person name="Barry K."/>
            <person name="Miller A.N."/>
            <person name="Grigoriev I.V."/>
            <person name="Debuchy R."/>
            <person name="Gladieux P."/>
            <person name="Hiltunen Thoren M."/>
            <person name="Johannesson H."/>
        </authorList>
    </citation>
    <scope>NUCLEOTIDE SEQUENCE</scope>
    <source>
        <strain evidence="2">CBS 508.74</strain>
    </source>
</reference>
<dbReference type="Proteomes" id="UP001302812">
    <property type="component" value="Unassembled WGS sequence"/>
</dbReference>
<comment type="caution">
    <text evidence="2">The sequence shown here is derived from an EMBL/GenBank/DDBJ whole genome shotgun (WGS) entry which is preliminary data.</text>
</comment>
<organism evidence="2 3">
    <name type="scientific">Canariomyces notabilis</name>
    <dbReference type="NCBI Taxonomy" id="2074819"/>
    <lineage>
        <taxon>Eukaryota</taxon>
        <taxon>Fungi</taxon>
        <taxon>Dikarya</taxon>
        <taxon>Ascomycota</taxon>
        <taxon>Pezizomycotina</taxon>
        <taxon>Sordariomycetes</taxon>
        <taxon>Sordariomycetidae</taxon>
        <taxon>Sordariales</taxon>
        <taxon>Chaetomiaceae</taxon>
        <taxon>Canariomyces</taxon>
    </lineage>
</organism>
<evidence type="ECO:0000313" key="2">
    <source>
        <dbReference type="EMBL" id="KAK4115522.1"/>
    </source>
</evidence>
<dbReference type="EMBL" id="MU853334">
    <property type="protein sequence ID" value="KAK4115522.1"/>
    <property type="molecule type" value="Genomic_DNA"/>
</dbReference>
<keyword evidence="3" id="KW-1185">Reference proteome</keyword>
<dbReference type="AlphaFoldDB" id="A0AAN6YVQ3"/>
<feature type="signal peptide" evidence="1">
    <location>
        <begin position="1"/>
        <end position="18"/>
    </location>
</feature>
<proteinExistence type="predicted"/>
<evidence type="ECO:0008006" key="4">
    <source>
        <dbReference type="Google" id="ProtNLM"/>
    </source>
</evidence>
<dbReference type="RefSeq" id="XP_064673092.1">
    <property type="nucleotide sequence ID" value="XM_064817392.1"/>
</dbReference>
<evidence type="ECO:0000256" key="1">
    <source>
        <dbReference type="SAM" id="SignalP"/>
    </source>
</evidence>
<keyword evidence="1" id="KW-0732">Signal</keyword>
<sequence>MQLSAIFTVLAVAMTAAAAPCPNCPGGETNICSVEQSLYCCNAGLLNLICNVNVLGSSCTGQSFCCDNSVVQQGLVNVAAQCIKVL</sequence>
<evidence type="ECO:0000313" key="3">
    <source>
        <dbReference type="Proteomes" id="UP001302812"/>
    </source>
</evidence>
<reference evidence="2" key="2">
    <citation type="submission" date="2023-05" db="EMBL/GenBank/DDBJ databases">
        <authorList>
            <consortium name="Lawrence Berkeley National Laboratory"/>
            <person name="Steindorff A."/>
            <person name="Hensen N."/>
            <person name="Bonometti L."/>
            <person name="Westerberg I."/>
            <person name="Brannstrom I.O."/>
            <person name="Guillou S."/>
            <person name="Cros-Aarteil S."/>
            <person name="Calhoun S."/>
            <person name="Haridas S."/>
            <person name="Kuo A."/>
            <person name="Mondo S."/>
            <person name="Pangilinan J."/>
            <person name="Riley R."/>
            <person name="Labutti K."/>
            <person name="Andreopoulos B."/>
            <person name="Lipzen A."/>
            <person name="Chen C."/>
            <person name="Yanf M."/>
            <person name="Daum C."/>
            <person name="Ng V."/>
            <person name="Clum A."/>
            <person name="Ohm R."/>
            <person name="Martin F."/>
            <person name="Silar P."/>
            <person name="Natvig D."/>
            <person name="Lalanne C."/>
            <person name="Gautier V."/>
            <person name="Ament-Velasquez S.L."/>
            <person name="Kruys A."/>
            <person name="Hutchinson M.I."/>
            <person name="Powell A.J."/>
            <person name="Barry K."/>
            <person name="Miller A.N."/>
            <person name="Grigoriev I.V."/>
            <person name="Debuchy R."/>
            <person name="Gladieux P."/>
            <person name="Thoren M.H."/>
            <person name="Johannesson H."/>
        </authorList>
    </citation>
    <scope>NUCLEOTIDE SEQUENCE</scope>
    <source>
        <strain evidence="2">CBS 508.74</strain>
    </source>
</reference>